<keyword evidence="7" id="KW-1185">Reference proteome</keyword>
<dbReference type="KEGG" id="sazo:D1868_03630"/>
<dbReference type="Proteomes" id="UP000423396">
    <property type="component" value="Chromosome"/>
</dbReference>
<feature type="transmembrane region" description="Helical" evidence="5">
    <location>
        <begin position="6"/>
        <end position="30"/>
    </location>
</feature>
<feature type="transmembrane region" description="Helical" evidence="5">
    <location>
        <begin position="231"/>
        <end position="249"/>
    </location>
</feature>
<accession>A0A650CRU8</accession>
<evidence type="ECO:0000256" key="5">
    <source>
        <dbReference type="RuleBase" id="RU363041"/>
    </source>
</evidence>
<proteinExistence type="inferred from homology"/>
<feature type="transmembrane region" description="Helical" evidence="5">
    <location>
        <begin position="98"/>
        <end position="115"/>
    </location>
</feature>
<feature type="transmembrane region" description="Helical" evidence="5">
    <location>
        <begin position="70"/>
        <end position="91"/>
    </location>
</feature>
<dbReference type="GO" id="GO:0005886">
    <property type="term" value="C:plasma membrane"/>
    <property type="evidence" value="ECO:0007669"/>
    <property type="project" value="UniProtKB-SubCell"/>
</dbReference>
<dbReference type="EMBL" id="CP045483">
    <property type="protein sequence ID" value="QGR20493.1"/>
    <property type="molecule type" value="Genomic_DNA"/>
</dbReference>
<evidence type="ECO:0000313" key="6">
    <source>
        <dbReference type="EMBL" id="QGR20493.1"/>
    </source>
</evidence>
<gene>
    <name evidence="6" type="ORF">D1868_03630</name>
</gene>
<organism evidence="6 7">
    <name type="scientific">Stygiolobus azoricus</name>
    <dbReference type="NCBI Taxonomy" id="41675"/>
    <lineage>
        <taxon>Archaea</taxon>
        <taxon>Thermoproteota</taxon>
        <taxon>Thermoprotei</taxon>
        <taxon>Sulfolobales</taxon>
        <taxon>Sulfolobaceae</taxon>
        <taxon>Stygiolobus</taxon>
    </lineage>
</organism>
<dbReference type="OrthoDB" id="57516at2157"/>
<reference evidence="6 7" key="1">
    <citation type="submission" date="2019-10" db="EMBL/GenBank/DDBJ databases">
        <title>Genome Sequences from Six Type Strain Members of the Archaeal Family Sulfolobaceae: Acidianus ambivalens, Acidianus infernus, Metallosphaera prunae, Stygiolobus azoricus, Sulfolobus metallicus, and Sulfurisphaera ohwakuensis.</title>
        <authorList>
            <person name="Counts J.A."/>
            <person name="Kelly R.M."/>
        </authorList>
    </citation>
    <scope>NUCLEOTIDE SEQUENCE [LARGE SCALE GENOMIC DNA]</scope>
    <source>
        <strain evidence="6 7">FC6</strain>
    </source>
</reference>
<keyword evidence="2 5" id="KW-0812">Transmembrane</keyword>
<feature type="transmembrane region" description="Helical" evidence="5">
    <location>
        <begin position="207"/>
        <end position="224"/>
    </location>
</feature>
<sequence>MIFVLVLILIGIGVGALTGITGSSGVLIVVPALSYLGLSFKSAVGSSLLVDVITTVSVVIAYIQNKNVDFRISAVLALGAVTGAQIGVRIAIVTPEKLLETTFAIFTSVMAYISFRRSKNPSLKLRHVNLGKFSYPVGFLMAVLIGIVTGTLGASGGIMFIAVMIILFSTMCIKKMIGTATLAMLFSATSGAIDYFTVGLLNLVDSIIIGFTALIVGYFFARLANKMKPSMIYLFLGSTFVLTTISEVVKII</sequence>
<feature type="transmembrane region" description="Helical" evidence="5">
    <location>
        <begin position="42"/>
        <end position="64"/>
    </location>
</feature>
<dbReference type="PANTHER" id="PTHR43483:SF3">
    <property type="entry name" value="MEMBRANE TRANSPORTER PROTEIN HI_0806-RELATED"/>
    <property type="match status" value="1"/>
</dbReference>
<dbReference type="AlphaFoldDB" id="A0A650CRU8"/>
<keyword evidence="4 5" id="KW-0472">Membrane</keyword>
<evidence type="ECO:0000256" key="2">
    <source>
        <dbReference type="ARBA" id="ARBA00022692"/>
    </source>
</evidence>
<name>A0A650CRU8_9CREN</name>
<evidence type="ECO:0000256" key="1">
    <source>
        <dbReference type="ARBA" id="ARBA00004141"/>
    </source>
</evidence>
<comment type="subcellular location">
    <subcellularLocation>
        <location evidence="5">Cell membrane</location>
        <topology evidence="5">Multi-pass membrane protein</topology>
    </subcellularLocation>
    <subcellularLocation>
        <location evidence="1">Membrane</location>
        <topology evidence="1">Multi-pass membrane protein</topology>
    </subcellularLocation>
</comment>
<keyword evidence="5" id="KW-1003">Cell membrane</keyword>
<protein>
    <recommendedName>
        <fullName evidence="5">Probable membrane transporter protein</fullName>
    </recommendedName>
</protein>
<evidence type="ECO:0000256" key="3">
    <source>
        <dbReference type="ARBA" id="ARBA00022989"/>
    </source>
</evidence>
<dbReference type="PANTHER" id="PTHR43483">
    <property type="entry name" value="MEMBRANE TRANSPORTER PROTEIN HI_0806-RELATED"/>
    <property type="match status" value="1"/>
</dbReference>
<dbReference type="InterPro" id="IPR002781">
    <property type="entry name" value="TM_pro_TauE-like"/>
</dbReference>
<feature type="transmembrane region" description="Helical" evidence="5">
    <location>
        <begin position="135"/>
        <end position="168"/>
    </location>
</feature>
<keyword evidence="3 5" id="KW-1133">Transmembrane helix</keyword>
<evidence type="ECO:0000256" key="4">
    <source>
        <dbReference type="ARBA" id="ARBA00023136"/>
    </source>
</evidence>
<evidence type="ECO:0000313" key="7">
    <source>
        <dbReference type="Proteomes" id="UP000423396"/>
    </source>
</evidence>
<dbReference type="Pfam" id="PF01925">
    <property type="entry name" value="TauE"/>
    <property type="match status" value="1"/>
</dbReference>
<comment type="similarity">
    <text evidence="5">Belongs to the 4-toluene sulfonate uptake permease (TSUP) (TC 2.A.102) family.</text>
</comment>